<name>X1SSJ1_9ZZZZ</name>
<dbReference type="InterPro" id="IPR015424">
    <property type="entry name" value="PyrdxlP-dep_Trfase"/>
</dbReference>
<sequence>EQLGTDKIKGAVRFGIGPFNTEEHINTTINAVKEIAESRKK</sequence>
<dbReference type="Gene3D" id="3.90.1150.10">
    <property type="entry name" value="Aspartate Aminotransferase, domain 1"/>
    <property type="match status" value="1"/>
</dbReference>
<feature type="non-terminal residue" evidence="1">
    <location>
        <position position="1"/>
    </location>
</feature>
<organism evidence="1">
    <name type="scientific">marine sediment metagenome</name>
    <dbReference type="NCBI Taxonomy" id="412755"/>
    <lineage>
        <taxon>unclassified sequences</taxon>
        <taxon>metagenomes</taxon>
        <taxon>ecological metagenomes</taxon>
    </lineage>
</organism>
<evidence type="ECO:0000313" key="1">
    <source>
        <dbReference type="EMBL" id="GAI96017.1"/>
    </source>
</evidence>
<accession>X1SSJ1</accession>
<dbReference type="AlphaFoldDB" id="X1SSJ1"/>
<dbReference type="EMBL" id="BARW01020813">
    <property type="protein sequence ID" value="GAI96017.1"/>
    <property type="molecule type" value="Genomic_DNA"/>
</dbReference>
<comment type="caution">
    <text evidence="1">The sequence shown here is derived from an EMBL/GenBank/DDBJ whole genome shotgun (WGS) entry which is preliminary data.</text>
</comment>
<reference evidence="1" key="1">
    <citation type="journal article" date="2014" name="Front. Microbiol.">
        <title>High frequency of phylogenetically diverse reductive dehalogenase-homologous genes in deep subseafloor sedimentary metagenomes.</title>
        <authorList>
            <person name="Kawai M."/>
            <person name="Futagami T."/>
            <person name="Toyoda A."/>
            <person name="Takaki Y."/>
            <person name="Nishi S."/>
            <person name="Hori S."/>
            <person name="Arai W."/>
            <person name="Tsubouchi T."/>
            <person name="Morono Y."/>
            <person name="Uchiyama I."/>
            <person name="Ito T."/>
            <person name="Fujiyama A."/>
            <person name="Inagaki F."/>
            <person name="Takami H."/>
        </authorList>
    </citation>
    <scope>NUCLEOTIDE SEQUENCE</scope>
    <source>
        <strain evidence="1">Expedition CK06-06</strain>
    </source>
</reference>
<dbReference type="InterPro" id="IPR015422">
    <property type="entry name" value="PyrdxlP-dep_Trfase_small"/>
</dbReference>
<evidence type="ECO:0008006" key="2">
    <source>
        <dbReference type="Google" id="ProtNLM"/>
    </source>
</evidence>
<gene>
    <name evidence="1" type="ORF">S12H4_35087</name>
</gene>
<proteinExistence type="predicted"/>
<protein>
    <recommendedName>
        <fullName evidence="2">Aminotransferase class V domain-containing protein</fullName>
    </recommendedName>
</protein>
<dbReference type="SUPFAM" id="SSF53383">
    <property type="entry name" value="PLP-dependent transferases"/>
    <property type="match status" value="1"/>
</dbReference>